<dbReference type="InterPro" id="IPR045529">
    <property type="entry name" value="DUF6469"/>
</dbReference>
<dbReference type="AlphaFoldDB" id="A0A1R3GRN4"/>
<gene>
    <name evidence="2" type="ORF">CCACVL1_23908</name>
</gene>
<dbReference type="STRING" id="210143.A0A1R3GRN4"/>
<protein>
    <recommendedName>
        <fullName evidence="1">DUF6469 domain-containing protein</fullName>
    </recommendedName>
</protein>
<dbReference type="InterPro" id="IPR045055">
    <property type="entry name" value="DNA2/NAM7-like"/>
</dbReference>
<dbReference type="Gramene" id="OMO60732">
    <property type="protein sequence ID" value="OMO60732"/>
    <property type="gene ID" value="CCACVL1_23908"/>
</dbReference>
<name>A0A1R3GRN4_COCAP</name>
<feature type="domain" description="DUF6469" evidence="1">
    <location>
        <begin position="90"/>
        <end position="198"/>
    </location>
</feature>
<accession>A0A1R3GRN4</accession>
<evidence type="ECO:0000313" key="3">
    <source>
        <dbReference type="Proteomes" id="UP000188268"/>
    </source>
</evidence>
<proteinExistence type="predicted"/>
<dbReference type="Pfam" id="PF20073">
    <property type="entry name" value="DUF6469"/>
    <property type="match status" value="2"/>
</dbReference>
<dbReference type="PANTHER" id="PTHR10887">
    <property type="entry name" value="DNA2/NAM7 HELICASE FAMILY"/>
    <property type="match status" value="1"/>
</dbReference>
<evidence type="ECO:0000313" key="2">
    <source>
        <dbReference type="EMBL" id="OMO60732.1"/>
    </source>
</evidence>
<feature type="domain" description="DUF6469" evidence="1">
    <location>
        <begin position="330"/>
        <end position="459"/>
    </location>
</feature>
<dbReference type="OrthoDB" id="1000579at2759"/>
<keyword evidence="3" id="KW-1185">Reference proteome</keyword>
<reference evidence="2 3" key="1">
    <citation type="submission" date="2013-09" db="EMBL/GenBank/DDBJ databases">
        <title>Corchorus capsularis genome sequencing.</title>
        <authorList>
            <person name="Alam M."/>
            <person name="Haque M.S."/>
            <person name="Islam M.S."/>
            <person name="Emdad E.M."/>
            <person name="Islam M.M."/>
            <person name="Ahmed B."/>
            <person name="Halim A."/>
            <person name="Hossen Q.M.M."/>
            <person name="Hossain M.Z."/>
            <person name="Ahmed R."/>
            <person name="Khan M.M."/>
            <person name="Islam R."/>
            <person name="Rashid M.M."/>
            <person name="Khan S.A."/>
            <person name="Rahman M.S."/>
            <person name="Alam M."/>
        </authorList>
    </citation>
    <scope>NUCLEOTIDE SEQUENCE [LARGE SCALE GENOMIC DNA]</scope>
    <source>
        <strain evidence="3">cv. CVL-1</strain>
        <tissue evidence="2">Whole seedling</tissue>
    </source>
</reference>
<sequence>MEGECSSEKRAITRENSGFLGPLFSWSLQDIFNDNLYKNQVERIPDSFQSIESYFGSYVLPLLEETRAAMCSSLKIIGRAPYAKVTKLAYAKVTNLVYAFAASKDKNYDIHVDYWRNRLSDNGKEPYRMQPGDLLILSDIKPETVSDLQRVTWTFVLVTNVLDYNIKPQNSNVNSNTSTCFEVKPQKDIESEEWLQKSSSTCFEVKPQKDIESEEWLQKPSFYVVFLMNITTNRRIWNALHMYKTLNKNLNIIKDVLCPAGSMENMGFIDTVFSWSLEDIFNDNLYKDQIEKIPASFQSVEHYFGSYFLPLLEDTRAAICSSMEIIARAPYAEVTKLSEAKPHGGLLFDVNVDYWRNRFSDRVKEPYKTLPGDIFIIADAKPESASDLQRIGRTWTFALVTCISEDDDEDNSSCTSFKVEAPEDIASKYEIQNSLFVVFLRNVTTNRRIWNALHMKRNLRVIKEVLHSGTAVSNHATVLRFASVIWNYTG</sequence>
<dbReference type="EMBL" id="AWWV01013652">
    <property type="protein sequence ID" value="OMO60732.1"/>
    <property type="molecule type" value="Genomic_DNA"/>
</dbReference>
<organism evidence="2 3">
    <name type="scientific">Corchorus capsularis</name>
    <name type="common">Jute</name>
    <dbReference type="NCBI Taxonomy" id="210143"/>
    <lineage>
        <taxon>Eukaryota</taxon>
        <taxon>Viridiplantae</taxon>
        <taxon>Streptophyta</taxon>
        <taxon>Embryophyta</taxon>
        <taxon>Tracheophyta</taxon>
        <taxon>Spermatophyta</taxon>
        <taxon>Magnoliopsida</taxon>
        <taxon>eudicotyledons</taxon>
        <taxon>Gunneridae</taxon>
        <taxon>Pentapetalae</taxon>
        <taxon>rosids</taxon>
        <taxon>malvids</taxon>
        <taxon>Malvales</taxon>
        <taxon>Malvaceae</taxon>
        <taxon>Grewioideae</taxon>
        <taxon>Apeibeae</taxon>
        <taxon>Corchorus</taxon>
    </lineage>
</organism>
<evidence type="ECO:0000259" key="1">
    <source>
        <dbReference type="Pfam" id="PF20073"/>
    </source>
</evidence>
<dbReference type="PANTHER" id="PTHR10887:SF515">
    <property type="entry name" value="P-LOOP CONTAINING NUCLEOSIDE TRIPHOSPHATE HYDROLASES SUPERFAMILY PROTEIN"/>
    <property type="match status" value="1"/>
</dbReference>
<dbReference type="Proteomes" id="UP000188268">
    <property type="component" value="Unassembled WGS sequence"/>
</dbReference>
<comment type="caution">
    <text evidence="2">The sequence shown here is derived from an EMBL/GenBank/DDBJ whole genome shotgun (WGS) entry which is preliminary data.</text>
</comment>